<dbReference type="AlphaFoldDB" id="A0A452XQX5"/>
<keyword evidence="3" id="KW-1185">Reference proteome</keyword>
<feature type="compositionally biased region" description="Basic and acidic residues" evidence="1">
    <location>
        <begin position="139"/>
        <end position="152"/>
    </location>
</feature>
<feature type="region of interest" description="Disordered" evidence="1">
    <location>
        <begin position="83"/>
        <end position="118"/>
    </location>
</feature>
<feature type="compositionally biased region" description="Basic residues" evidence="1">
    <location>
        <begin position="88"/>
        <end position="104"/>
    </location>
</feature>
<organism evidence="2 3">
    <name type="scientific">Aegilops tauschii subsp. strangulata</name>
    <name type="common">Goatgrass</name>
    <dbReference type="NCBI Taxonomy" id="200361"/>
    <lineage>
        <taxon>Eukaryota</taxon>
        <taxon>Viridiplantae</taxon>
        <taxon>Streptophyta</taxon>
        <taxon>Embryophyta</taxon>
        <taxon>Tracheophyta</taxon>
        <taxon>Spermatophyta</taxon>
        <taxon>Magnoliopsida</taxon>
        <taxon>Liliopsida</taxon>
        <taxon>Poales</taxon>
        <taxon>Poaceae</taxon>
        <taxon>BOP clade</taxon>
        <taxon>Pooideae</taxon>
        <taxon>Triticodae</taxon>
        <taxon>Triticeae</taxon>
        <taxon>Triticinae</taxon>
        <taxon>Aegilops</taxon>
    </lineage>
</organism>
<sequence>MAGGCKAAIGCVDARVPVRASYVSLYKWPESDAEFVRSVAMGRRQRQHAPRGWRRRWWREPAGGGQLLVPPDVPPQLHLLDEEGDRARAHHGVPRPRPGARRRLPQLPPAPGRRRRVRRRKLVRQLEWRWRSVLREGSRRAPRDFRRQQREEEASEEEEGVRRGEEAAGGLVRRGARHLPPPARLHHHRRRRGR</sequence>
<feature type="region of interest" description="Disordered" evidence="1">
    <location>
        <begin position="139"/>
        <end position="194"/>
    </location>
</feature>
<dbReference type="Gramene" id="AET1Gv20118400.2">
    <property type="protein sequence ID" value="AET1Gv20118400.2"/>
    <property type="gene ID" value="AET1Gv20118400"/>
</dbReference>
<name>A0A452XQX5_AEGTS</name>
<dbReference type="Proteomes" id="UP000015105">
    <property type="component" value="Chromosome 1D"/>
</dbReference>
<dbReference type="EnsemblPlants" id="AET1Gv20118400.2">
    <property type="protein sequence ID" value="AET1Gv20118400.2"/>
    <property type="gene ID" value="AET1Gv20118400"/>
</dbReference>
<reference evidence="3" key="1">
    <citation type="journal article" date="2014" name="Science">
        <title>Ancient hybridizations among the ancestral genomes of bread wheat.</title>
        <authorList>
            <consortium name="International Wheat Genome Sequencing Consortium,"/>
            <person name="Marcussen T."/>
            <person name="Sandve S.R."/>
            <person name="Heier L."/>
            <person name="Spannagl M."/>
            <person name="Pfeifer M."/>
            <person name="Jakobsen K.S."/>
            <person name="Wulff B.B."/>
            <person name="Steuernagel B."/>
            <person name="Mayer K.F."/>
            <person name="Olsen O.A."/>
        </authorList>
    </citation>
    <scope>NUCLEOTIDE SEQUENCE [LARGE SCALE GENOMIC DNA]</scope>
    <source>
        <strain evidence="3">cv. AL8/78</strain>
    </source>
</reference>
<protein>
    <submittedName>
        <fullName evidence="2">Uncharacterized protein</fullName>
    </submittedName>
</protein>
<feature type="compositionally biased region" description="Basic residues" evidence="1">
    <location>
        <begin position="184"/>
        <end position="194"/>
    </location>
</feature>
<reference evidence="2" key="4">
    <citation type="submission" date="2019-03" db="UniProtKB">
        <authorList>
            <consortium name="EnsemblPlants"/>
        </authorList>
    </citation>
    <scope>IDENTIFICATION</scope>
</reference>
<evidence type="ECO:0000256" key="1">
    <source>
        <dbReference type="SAM" id="MobiDB-lite"/>
    </source>
</evidence>
<dbReference type="PANTHER" id="PTHR35304">
    <property type="entry name" value="OS05G0120300 PROTEIN-RELATED"/>
    <property type="match status" value="1"/>
</dbReference>
<dbReference type="PANTHER" id="PTHR35304:SF1">
    <property type="entry name" value="OS05G0120300 PROTEIN"/>
    <property type="match status" value="1"/>
</dbReference>
<accession>A0A452XQX5</accession>
<reference evidence="3" key="2">
    <citation type="journal article" date="2017" name="Nat. Plants">
        <title>The Aegilops tauschii genome reveals multiple impacts of transposons.</title>
        <authorList>
            <person name="Zhao G."/>
            <person name="Zou C."/>
            <person name="Li K."/>
            <person name="Wang K."/>
            <person name="Li T."/>
            <person name="Gao L."/>
            <person name="Zhang X."/>
            <person name="Wang H."/>
            <person name="Yang Z."/>
            <person name="Liu X."/>
            <person name="Jiang W."/>
            <person name="Mao L."/>
            <person name="Kong X."/>
            <person name="Jiao Y."/>
            <person name="Jia J."/>
        </authorList>
    </citation>
    <scope>NUCLEOTIDE SEQUENCE [LARGE SCALE GENOMIC DNA]</scope>
    <source>
        <strain evidence="3">cv. AL8/78</strain>
    </source>
</reference>
<reference evidence="2" key="5">
    <citation type="journal article" date="2021" name="G3 (Bethesda)">
        <title>Aegilops tauschii genome assembly Aet v5.0 features greater sequence contiguity and improved annotation.</title>
        <authorList>
            <person name="Wang L."/>
            <person name="Zhu T."/>
            <person name="Rodriguez J.C."/>
            <person name="Deal K.R."/>
            <person name="Dubcovsky J."/>
            <person name="McGuire P.E."/>
            <person name="Lux T."/>
            <person name="Spannagl M."/>
            <person name="Mayer K.F.X."/>
            <person name="Baldrich P."/>
            <person name="Meyers B.C."/>
            <person name="Huo N."/>
            <person name="Gu Y.Q."/>
            <person name="Zhou H."/>
            <person name="Devos K.M."/>
            <person name="Bennetzen J.L."/>
            <person name="Unver T."/>
            <person name="Budak H."/>
            <person name="Gulick P.J."/>
            <person name="Galiba G."/>
            <person name="Kalapos B."/>
            <person name="Nelson D.R."/>
            <person name="Li P."/>
            <person name="You F.M."/>
            <person name="Luo M.C."/>
            <person name="Dvorak J."/>
        </authorList>
    </citation>
    <scope>NUCLEOTIDE SEQUENCE [LARGE SCALE GENOMIC DNA]</scope>
    <source>
        <strain evidence="2">cv. AL8/78</strain>
    </source>
</reference>
<reference evidence="2" key="3">
    <citation type="journal article" date="2017" name="Nature">
        <title>Genome sequence of the progenitor of the wheat D genome Aegilops tauschii.</title>
        <authorList>
            <person name="Luo M.C."/>
            <person name="Gu Y.Q."/>
            <person name="Puiu D."/>
            <person name="Wang H."/>
            <person name="Twardziok S.O."/>
            <person name="Deal K.R."/>
            <person name="Huo N."/>
            <person name="Zhu T."/>
            <person name="Wang L."/>
            <person name="Wang Y."/>
            <person name="McGuire P.E."/>
            <person name="Liu S."/>
            <person name="Long H."/>
            <person name="Ramasamy R.K."/>
            <person name="Rodriguez J.C."/>
            <person name="Van S.L."/>
            <person name="Yuan L."/>
            <person name="Wang Z."/>
            <person name="Xia Z."/>
            <person name="Xiao L."/>
            <person name="Anderson O.D."/>
            <person name="Ouyang S."/>
            <person name="Liang Y."/>
            <person name="Zimin A.V."/>
            <person name="Pertea G."/>
            <person name="Qi P."/>
            <person name="Bennetzen J.L."/>
            <person name="Dai X."/>
            <person name="Dawson M.W."/>
            <person name="Muller H.G."/>
            <person name="Kugler K."/>
            <person name="Rivarola-Duarte L."/>
            <person name="Spannagl M."/>
            <person name="Mayer K.F.X."/>
            <person name="Lu F.H."/>
            <person name="Bevan M.W."/>
            <person name="Leroy P."/>
            <person name="Li P."/>
            <person name="You F.M."/>
            <person name="Sun Q."/>
            <person name="Liu Z."/>
            <person name="Lyons E."/>
            <person name="Wicker T."/>
            <person name="Salzberg S.L."/>
            <person name="Devos K.M."/>
            <person name="Dvorak J."/>
        </authorList>
    </citation>
    <scope>NUCLEOTIDE SEQUENCE [LARGE SCALE GENOMIC DNA]</scope>
    <source>
        <strain evidence="2">cv. AL8/78</strain>
    </source>
</reference>
<evidence type="ECO:0000313" key="2">
    <source>
        <dbReference type="EnsemblPlants" id="AET1Gv20118400.2"/>
    </source>
</evidence>
<evidence type="ECO:0000313" key="3">
    <source>
        <dbReference type="Proteomes" id="UP000015105"/>
    </source>
</evidence>
<proteinExistence type="predicted"/>